<reference evidence="4 5" key="1">
    <citation type="journal article" date="2016" name="Sci. Rep.">
        <title>Peltaster fructicola genome reveals evolution from an invasive phytopathogen to an ectophytic parasite.</title>
        <authorList>
            <person name="Xu C."/>
            <person name="Chen H."/>
            <person name="Gleason M.L."/>
            <person name="Xu J.R."/>
            <person name="Liu H."/>
            <person name="Zhang R."/>
            <person name="Sun G."/>
        </authorList>
    </citation>
    <scope>NUCLEOTIDE SEQUENCE [LARGE SCALE GENOMIC DNA]</scope>
    <source>
        <strain evidence="4 5">LNHT1506</strain>
    </source>
</reference>
<dbReference type="Pfam" id="PF00106">
    <property type="entry name" value="adh_short"/>
    <property type="match status" value="1"/>
</dbReference>
<keyword evidence="2" id="KW-0560">Oxidoreductase</keyword>
<sequence length="353" mass="38554">MASLVGATLLNPFVTGGLLYGFTRASPEIKQRLLAALAKLPYKVEVETVVRVLQVLVAVGGLGFFNRLMNRFAHNHWTLSTGAVPWVWNQELCVMTGGSGGLGQIVTRHLIKKGVRVAILDVQPPPQELLNSGKVFFYKCDITTSASVKEVADKIKKEHGVASILCNNAGIGRTNLITEATDANLDKIFKINLISHWYTVREFLPDMIKAKKGHIISTASMASYTTCAGMVDYCVTKAGAQAFTDGLNQEIKWRYKAPWIQVSSINPYWVKTALISGWVDKTLAANWLFGSVSPVQDPEVVAARIAKVILSGKGAHILLPEGNPLMTFAAAGRGLPHWLLEFGNDTQKDTARH</sequence>
<dbReference type="PRINTS" id="PR00081">
    <property type="entry name" value="GDHRDH"/>
</dbReference>
<organism evidence="4 5">
    <name type="scientific">Peltaster fructicola</name>
    <dbReference type="NCBI Taxonomy" id="286661"/>
    <lineage>
        <taxon>Eukaryota</taxon>
        <taxon>Fungi</taxon>
        <taxon>Dikarya</taxon>
        <taxon>Ascomycota</taxon>
        <taxon>Pezizomycotina</taxon>
        <taxon>Dothideomycetes</taxon>
        <taxon>Dothideomycetes incertae sedis</taxon>
        <taxon>Peltaster</taxon>
    </lineage>
</organism>
<dbReference type="SUPFAM" id="SSF51735">
    <property type="entry name" value="NAD(P)-binding Rossmann-fold domains"/>
    <property type="match status" value="1"/>
</dbReference>
<dbReference type="PRINTS" id="PR00080">
    <property type="entry name" value="SDRFAMILY"/>
</dbReference>
<dbReference type="InterPro" id="IPR036291">
    <property type="entry name" value="NAD(P)-bd_dom_sf"/>
</dbReference>
<comment type="similarity">
    <text evidence="1 3">Belongs to the short-chain dehydrogenases/reductases (SDR) family.</text>
</comment>
<dbReference type="GO" id="GO:0016616">
    <property type="term" value="F:oxidoreductase activity, acting on the CH-OH group of donors, NAD or NADP as acceptor"/>
    <property type="evidence" value="ECO:0007669"/>
    <property type="project" value="TreeGrafter"/>
</dbReference>
<dbReference type="OrthoDB" id="10253736at2759"/>
<evidence type="ECO:0000256" key="3">
    <source>
        <dbReference type="RuleBase" id="RU000363"/>
    </source>
</evidence>
<dbReference type="PANTHER" id="PTHR24322:SF736">
    <property type="entry name" value="RETINOL DEHYDROGENASE 10"/>
    <property type="match status" value="1"/>
</dbReference>
<name>A0A6H0XRN9_9PEZI</name>
<evidence type="ECO:0000313" key="4">
    <source>
        <dbReference type="EMBL" id="QIW97372.1"/>
    </source>
</evidence>
<protein>
    <submittedName>
        <fullName evidence="4">Uncharacterized protein</fullName>
    </submittedName>
</protein>
<proteinExistence type="inferred from homology"/>
<gene>
    <name evidence="4" type="ORF">AMS68_002890</name>
</gene>
<dbReference type="Proteomes" id="UP000503462">
    <property type="component" value="Chromosome 2"/>
</dbReference>
<dbReference type="PANTHER" id="PTHR24322">
    <property type="entry name" value="PKSB"/>
    <property type="match status" value="1"/>
</dbReference>
<dbReference type="InterPro" id="IPR002347">
    <property type="entry name" value="SDR_fam"/>
</dbReference>
<evidence type="ECO:0000256" key="2">
    <source>
        <dbReference type="ARBA" id="ARBA00023002"/>
    </source>
</evidence>
<dbReference type="Gene3D" id="3.40.50.720">
    <property type="entry name" value="NAD(P)-binding Rossmann-like Domain"/>
    <property type="match status" value="1"/>
</dbReference>
<dbReference type="EMBL" id="CP051140">
    <property type="protein sequence ID" value="QIW97372.1"/>
    <property type="molecule type" value="Genomic_DNA"/>
</dbReference>
<keyword evidence="5" id="KW-1185">Reference proteome</keyword>
<accession>A0A6H0XRN9</accession>
<dbReference type="AlphaFoldDB" id="A0A6H0XRN9"/>
<evidence type="ECO:0000313" key="5">
    <source>
        <dbReference type="Proteomes" id="UP000503462"/>
    </source>
</evidence>
<evidence type="ECO:0000256" key="1">
    <source>
        <dbReference type="ARBA" id="ARBA00006484"/>
    </source>
</evidence>